<evidence type="ECO:0000256" key="2">
    <source>
        <dbReference type="ARBA" id="ARBA00022723"/>
    </source>
</evidence>
<dbReference type="AlphaFoldDB" id="S3DJZ9"/>
<dbReference type="PANTHER" id="PTHR33337">
    <property type="entry name" value="GFA DOMAIN-CONTAINING PROTEIN"/>
    <property type="match status" value="1"/>
</dbReference>
<dbReference type="InterPro" id="IPR006913">
    <property type="entry name" value="CENP-V/GFA"/>
</dbReference>
<keyword evidence="4" id="KW-0456">Lyase</keyword>
<evidence type="ECO:0000256" key="4">
    <source>
        <dbReference type="ARBA" id="ARBA00023239"/>
    </source>
</evidence>
<dbReference type="GO" id="GO:0046872">
    <property type="term" value="F:metal ion binding"/>
    <property type="evidence" value="ECO:0007669"/>
    <property type="project" value="UniProtKB-KW"/>
</dbReference>
<proteinExistence type="inferred from homology"/>
<dbReference type="PROSITE" id="PS51891">
    <property type="entry name" value="CENP_V_GFA"/>
    <property type="match status" value="1"/>
</dbReference>
<evidence type="ECO:0000259" key="5">
    <source>
        <dbReference type="PROSITE" id="PS51891"/>
    </source>
</evidence>
<organism evidence="6 7">
    <name type="scientific">Glarea lozoyensis (strain ATCC 20868 / MF5171)</name>
    <dbReference type="NCBI Taxonomy" id="1116229"/>
    <lineage>
        <taxon>Eukaryota</taxon>
        <taxon>Fungi</taxon>
        <taxon>Dikarya</taxon>
        <taxon>Ascomycota</taxon>
        <taxon>Pezizomycotina</taxon>
        <taxon>Leotiomycetes</taxon>
        <taxon>Helotiales</taxon>
        <taxon>Helotiaceae</taxon>
        <taxon>Glarea</taxon>
    </lineage>
</organism>
<dbReference type="eggNOG" id="ENOG502SRJS">
    <property type="taxonomic scope" value="Eukaryota"/>
</dbReference>
<dbReference type="GO" id="GO:0016846">
    <property type="term" value="F:carbon-sulfur lyase activity"/>
    <property type="evidence" value="ECO:0007669"/>
    <property type="project" value="InterPro"/>
</dbReference>
<sequence length="173" mass="18965">MAFAKPETVTGGCLCESVRFRVDFSPDHDWRRGSRTCQCTQCRKNCGSLVYNFHIVAASELTWLSKSTYAEYNSSPEGRRAFCNNCGSTLGWTDGKPDTDVQLAVGTFDEEFLVGGRDAHDRPLGAYGVALANPDGDHLYTSNIIKDVTEGVSSKGTKFWKGSMEGPMKEATD</sequence>
<keyword evidence="2" id="KW-0479">Metal-binding</keyword>
<dbReference type="GeneID" id="19461828"/>
<dbReference type="Gene3D" id="3.90.1590.10">
    <property type="entry name" value="glutathione-dependent formaldehyde- activating enzyme (gfa)"/>
    <property type="match status" value="1"/>
</dbReference>
<comment type="similarity">
    <text evidence="1">Belongs to the Gfa family.</text>
</comment>
<gene>
    <name evidence="6" type="ORF">GLAREA_02772</name>
</gene>
<keyword evidence="3" id="KW-0862">Zinc</keyword>
<evidence type="ECO:0000256" key="3">
    <source>
        <dbReference type="ARBA" id="ARBA00022833"/>
    </source>
</evidence>
<reference evidence="6 7" key="1">
    <citation type="journal article" date="2013" name="BMC Genomics">
        <title>Genomics-driven discovery of the pneumocandin biosynthetic gene cluster in the fungus Glarea lozoyensis.</title>
        <authorList>
            <person name="Chen L."/>
            <person name="Yue Q."/>
            <person name="Zhang X."/>
            <person name="Xiang M."/>
            <person name="Wang C."/>
            <person name="Li S."/>
            <person name="Che Y."/>
            <person name="Ortiz-Lopez F.J."/>
            <person name="Bills G.F."/>
            <person name="Liu X."/>
            <person name="An Z."/>
        </authorList>
    </citation>
    <scope>NUCLEOTIDE SEQUENCE [LARGE SCALE GENOMIC DNA]</scope>
    <source>
        <strain evidence="7">ATCC 20868 / MF5171</strain>
    </source>
</reference>
<dbReference type="HOGENOM" id="CLU_095045_0_0_1"/>
<evidence type="ECO:0000313" key="7">
    <source>
        <dbReference type="Proteomes" id="UP000016922"/>
    </source>
</evidence>
<dbReference type="OMA" id="LCKEIQY"/>
<keyword evidence="7" id="KW-1185">Reference proteome</keyword>
<dbReference type="KEGG" id="glz:GLAREA_02772"/>
<accession>S3DJZ9</accession>
<dbReference type="Pfam" id="PF04828">
    <property type="entry name" value="GFA"/>
    <property type="match status" value="1"/>
</dbReference>
<evidence type="ECO:0000256" key="1">
    <source>
        <dbReference type="ARBA" id="ARBA00005495"/>
    </source>
</evidence>
<dbReference type="RefSeq" id="XP_008086048.1">
    <property type="nucleotide sequence ID" value="XM_008087857.1"/>
</dbReference>
<protein>
    <submittedName>
        <fullName evidence="6">Mss4-like protein</fullName>
    </submittedName>
</protein>
<name>S3DJZ9_GLAL2</name>
<dbReference type="SUPFAM" id="SSF51316">
    <property type="entry name" value="Mss4-like"/>
    <property type="match status" value="1"/>
</dbReference>
<feature type="domain" description="CENP-V/GFA" evidence="5">
    <location>
        <begin position="9"/>
        <end position="121"/>
    </location>
</feature>
<dbReference type="OrthoDB" id="6329284at2759"/>
<dbReference type="InterPro" id="IPR011057">
    <property type="entry name" value="Mss4-like_sf"/>
</dbReference>
<evidence type="ECO:0000313" key="6">
    <source>
        <dbReference type="EMBL" id="EPE26858.1"/>
    </source>
</evidence>
<dbReference type="PANTHER" id="PTHR33337:SF40">
    <property type="entry name" value="CENP-V_GFA DOMAIN-CONTAINING PROTEIN-RELATED"/>
    <property type="match status" value="1"/>
</dbReference>
<dbReference type="EMBL" id="KE145370">
    <property type="protein sequence ID" value="EPE26858.1"/>
    <property type="molecule type" value="Genomic_DNA"/>
</dbReference>
<dbReference type="Proteomes" id="UP000016922">
    <property type="component" value="Unassembled WGS sequence"/>
</dbReference>